<comment type="subcellular location">
    <subcellularLocation>
        <location evidence="2">Cytoplasm</location>
    </subcellularLocation>
    <subcellularLocation>
        <location evidence="1">Nucleus</location>
    </subcellularLocation>
</comment>
<evidence type="ECO:0000256" key="1">
    <source>
        <dbReference type="ARBA" id="ARBA00004123"/>
    </source>
</evidence>
<dbReference type="AlphaFoldDB" id="A0A5K3FQK7"/>
<evidence type="ECO:0000256" key="11">
    <source>
        <dbReference type="ARBA" id="ARBA00049524"/>
    </source>
</evidence>
<feature type="domain" description="N-acetyltransferase" evidence="12">
    <location>
        <begin position="67"/>
        <end position="225"/>
    </location>
</feature>
<keyword evidence="9" id="KW-0012">Acyltransferase</keyword>
<keyword evidence="7" id="KW-0808">Transferase</keyword>
<evidence type="ECO:0000256" key="7">
    <source>
        <dbReference type="ARBA" id="ARBA00022679"/>
    </source>
</evidence>
<dbReference type="GO" id="GO:0043998">
    <property type="term" value="F:histone H2A acetyltransferase activity"/>
    <property type="evidence" value="ECO:0007669"/>
    <property type="project" value="InterPro"/>
</dbReference>
<dbReference type="GO" id="GO:0005634">
    <property type="term" value="C:nucleus"/>
    <property type="evidence" value="ECO:0007669"/>
    <property type="project" value="UniProtKB-SubCell"/>
</dbReference>
<dbReference type="EC" id="2.3.1.257" evidence="4"/>
<comment type="catalytic activity">
    <reaction evidence="10">
        <text>N-terminal L-seryl-[histone H2A] + acetyl-CoA = N-terminal N(alpha)-acetyl-L-seryl-[histone H2A] + CoA + H(+)</text>
        <dbReference type="Rhea" id="RHEA:50600"/>
        <dbReference type="Rhea" id="RHEA-COMP:12742"/>
        <dbReference type="Rhea" id="RHEA-COMP:12744"/>
        <dbReference type="ChEBI" id="CHEBI:15378"/>
        <dbReference type="ChEBI" id="CHEBI:57287"/>
        <dbReference type="ChEBI" id="CHEBI:57288"/>
        <dbReference type="ChEBI" id="CHEBI:64738"/>
        <dbReference type="ChEBI" id="CHEBI:83690"/>
        <dbReference type="EC" id="2.3.1.257"/>
    </reaction>
</comment>
<evidence type="ECO:0000256" key="4">
    <source>
        <dbReference type="ARBA" id="ARBA00012950"/>
    </source>
</evidence>
<evidence type="ECO:0000256" key="9">
    <source>
        <dbReference type="ARBA" id="ARBA00023315"/>
    </source>
</evidence>
<proteinExistence type="inferred from homology"/>
<evidence type="ECO:0000256" key="3">
    <source>
        <dbReference type="ARBA" id="ARBA00008870"/>
    </source>
</evidence>
<comment type="catalytic activity">
    <reaction evidence="11">
        <text>N-terminal L-seryl-[histone H4] + acetyl-CoA = N-terminal N(alpha)-acetyl-L-seryl-[histone H4] + CoA + H(+)</text>
        <dbReference type="Rhea" id="RHEA:50596"/>
        <dbReference type="Rhea" id="RHEA-COMP:12740"/>
        <dbReference type="Rhea" id="RHEA-COMP:12743"/>
        <dbReference type="ChEBI" id="CHEBI:15378"/>
        <dbReference type="ChEBI" id="CHEBI:57287"/>
        <dbReference type="ChEBI" id="CHEBI:57288"/>
        <dbReference type="ChEBI" id="CHEBI:64738"/>
        <dbReference type="ChEBI" id="CHEBI:83690"/>
        <dbReference type="EC" id="2.3.1.257"/>
    </reaction>
</comment>
<dbReference type="SUPFAM" id="SSF55729">
    <property type="entry name" value="Acyl-CoA N-acyltransferases (Nat)"/>
    <property type="match status" value="1"/>
</dbReference>
<sequence length="225" mass="26242">MPQREVAYSTNKYIVNAANALSSKEILKKSFNSSNMIVFESCCLSFLVKCFGPAELPPDQREKIFFITEHNMKNFYLKSTWGWDDETKRNELFAPESRLLVCYLRNVKARCDLRRHKSPPSLPVTSDDPCAFVHFRFEIDAGRPILYCYEIQLHEKVRGFKLGRKLMDILLKISIDNRMSRILLTVFKFNTVACTFFRKLGFKIDHTDPSKFGLCVDYSILSRRP</sequence>
<dbReference type="Gene3D" id="3.40.630.30">
    <property type="match status" value="1"/>
</dbReference>
<dbReference type="GO" id="GO:0010485">
    <property type="term" value="F:histone H4 acetyltransferase activity"/>
    <property type="evidence" value="ECO:0007669"/>
    <property type="project" value="InterPro"/>
</dbReference>
<keyword evidence="8" id="KW-0539">Nucleus</keyword>
<dbReference type="InterPro" id="IPR000182">
    <property type="entry name" value="GNAT_dom"/>
</dbReference>
<protein>
    <recommendedName>
        <fullName evidence="5">N-alpha-acetyltransferase 40</fullName>
        <ecNumber evidence="4">2.3.1.257</ecNumber>
    </recommendedName>
</protein>
<evidence type="ECO:0000256" key="2">
    <source>
        <dbReference type="ARBA" id="ARBA00004496"/>
    </source>
</evidence>
<dbReference type="PANTHER" id="PTHR20531:SF1">
    <property type="entry name" value="N-ALPHA-ACETYLTRANSFERASE 40"/>
    <property type="match status" value="1"/>
</dbReference>
<dbReference type="Pfam" id="PF00583">
    <property type="entry name" value="Acetyltransf_1"/>
    <property type="match status" value="1"/>
</dbReference>
<evidence type="ECO:0000256" key="10">
    <source>
        <dbReference type="ARBA" id="ARBA00047821"/>
    </source>
</evidence>
<evidence type="ECO:0000259" key="12">
    <source>
        <dbReference type="PROSITE" id="PS51186"/>
    </source>
</evidence>
<evidence type="ECO:0000256" key="6">
    <source>
        <dbReference type="ARBA" id="ARBA00022490"/>
    </source>
</evidence>
<comment type="similarity">
    <text evidence="3">Belongs to the acetyltransferase family. NAA40 subfamily.</text>
</comment>
<dbReference type="GO" id="GO:1990189">
    <property type="term" value="F:protein N-terminal-serine acetyltransferase activity"/>
    <property type="evidence" value="ECO:0007669"/>
    <property type="project" value="UniProtKB-EC"/>
</dbReference>
<dbReference type="InterPro" id="IPR016181">
    <property type="entry name" value="Acyl_CoA_acyltransferase"/>
</dbReference>
<organism evidence="13">
    <name type="scientific">Mesocestoides corti</name>
    <name type="common">Flatworm</name>
    <dbReference type="NCBI Taxonomy" id="53468"/>
    <lineage>
        <taxon>Eukaryota</taxon>
        <taxon>Metazoa</taxon>
        <taxon>Spiralia</taxon>
        <taxon>Lophotrochozoa</taxon>
        <taxon>Platyhelminthes</taxon>
        <taxon>Cestoda</taxon>
        <taxon>Eucestoda</taxon>
        <taxon>Cyclophyllidea</taxon>
        <taxon>Mesocestoididae</taxon>
        <taxon>Mesocestoides</taxon>
    </lineage>
</organism>
<dbReference type="GO" id="GO:0005737">
    <property type="term" value="C:cytoplasm"/>
    <property type="evidence" value="ECO:0007669"/>
    <property type="project" value="UniProtKB-SubCell"/>
</dbReference>
<dbReference type="InterPro" id="IPR039949">
    <property type="entry name" value="NAA40"/>
</dbReference>
<name>A0A5K3FQK7_MESCO</name>
<evidence type="ECO:0000256" key="8">
    <source>
        <dbReference type="ARBA" id="ARBA00023242"/>
    </source>
</evidence>
<dbReference type="PANTHER" id="PTHR20531">
    <property type="entry name" value="N-ALPHA-ACETYLTRANSFERASE 40"/>
    <property type="match status" value="1"/>
</dbReference>
<dbReference type="WBParaSite" id="MCU_009176-RA">
    <property type="protein sequence ID" value="MCU_009176-RA"/>
    <property type="gene ID" value="MCU_009176"/>
</dbReference>
<evidence type="ECO:0000313" key="13">
    <source>
        <dbReference type="WBParaSite" id="MCU_009176-RA"/>
    </source>
</evidence>
<accession>A0A5K3FQK7</accession>
<keyword evidence="6" id="KW-0963">Cytoplasm</keyword>
<evidence type="ECO:0000256" key="5">
    <source>
        <dbReference type="ARBA" id="ARBA00015043"/>
    </source>
</evidence>
<dbReference type="PROSITE" id="PS51186">
    <property type="entry name" value="GNAT"/>
    <property type="match status" value="1"/>
</dbReference>
<reference evidence="13" key="1">
    <citation type="submission" date="2019-11" db="UniProtKB">
        <authorList>
            <consortium name="WormBaseParasite"/>
        </authorList>
    </citation>
    <scope>IDENTIFICATION</scope>
</reference>